<dbReference type="Pfam" id="PF25319">
    <property type="entry name" value="HofO"/>
    <property type="match status" value="1"/>
</dbReference>
<sequence>MKLPDGWRQLSLTARVRVSALLAMSIGIYVCFQAGYPAFLSAQKSREIRQIQHTGMMSSWQRLLSLPASTDVSLQPSVKAIPFSPASFQRAGARLKGWLPSGKGGEMVLETAWQQVPSTFVMLAERDMRVVNFTLTAENGVLRLTLQLVSDDEH</sequence>
<keyword evidence="1" id="KW-0812">Transmembrane</keyword>
<evidence type="ECO:0000259" key="2">
    <source>
        <dbReference type="Pfam" id="PF25319"/>
    </source>
</evidence>
<dbReference type="GeneID" id="91971111"/>
<protein>
    <recommendedName>
        <fullName evidence="2">DNA utilization protein HofO C-terminal domain-containing protein</fullName>
    </recommendedName>
</protein>
<reference evidence="4" key="2">
    <citation type="submission" date="2023-04" db="EMBL/GenBank/DDBJ databases">
        <title>APH(3)-Id, a novel chromosomal aminoglycoside phosphotransferase, identified from an environmental isolate of Kluyvera intermedia DW18.</title>
        <authorList>
            <person name="Sha Y."/>
        </authorList>
    </citation>
    <scope>NUCLEOTIDE SEQUENCE</scope>
    <source>
        <strain evidence="4">DW18</strain>
    </source>
</reference>
<dbReference type="EMBL" id="CP045845">
    <property type="protein sequence ID" value="QGH28485.1"/>
    <property type="molecule type" value="Genomic_DNA"/>
</dbReference>
<dbReference type="RefSeq" id="WP_153742016.1">
    <property type="nucleotide sequence ID" value="NZ_CP045843.1"/>
</dbReference>
<keyword evidence="1" id="KW-0472">Membrane</keyword>
<reference evidence="3 5" key="1">
    <citation type="submission" date="2019-10" db="EMBL/GenBank/DDBJ databases">
        <title>Complete genome sequencing of drug resistant plasmids in Kluyvera intermedia.</title>
        <authorList>
            <person name="Ke C."/>
            <person name="Jian S."/>
        </authorList>
    </citation>
    <scope>NUCLEOTIDE SEQUENCE [LARGE SCALE GENOMIC DNA]</scope>
    <source>
        <strain evidence="3 5">N2-1</strain>
    </source>
</reference>
<name>A0A5Q2T239_KLUIN</name>
<feature type="domain" description="DNA utilization protein HofO C-terminal" evidence="2">
    <location>
        <begin position="83"/>
        <end position="152"/>
    </location>
</feature>
<proteinExistence type="predicted"/>
<dbReference type="Proteomes" id="UP001177527">
    <property type="component" value="Chromosome"/>
</dbReference>
<dbReference type="InterPro" id="IPR057522">
    <property type="entry name" value="HofO_C"/>
</dbReference>
<dbReference type="Proteomes" id="UP000344450">
    <property type="component" value="Chromosome"/>
</dbReference>
<keyword evidence="5" id="KW-1185">Reference proteome</keyword>
<accession>A0A5Q2T239</accession>
<dbReference type="AlphaFoldDB" id="A0A5Q2T239"/>
<keyword evidence="1" id="KW-1133">Transmembrane helix</keyword>
<gene>
    <name evidence="3" type="ORF">GHC21_01845</name>
    <name evidence="4" type="ORF">QBD33_01650</name>
</gene>
<evidence type="ECO:0000313" key="5">
    <source>
        <dbReference type="Proteomes" id="UP000344450"/>
    </source>
</evidence>
<dbReference type="EMBL" id="CP123488">
    <property type="protein sequence ID" value="WGL56545.1"/>
    <property type="molecule type" value="Genomic_DNA"/>
</dbReference>
<evidence type="ECO:0000256" key="1">
    <source>
        <dbReference type="SAM" id="Phobius"/>
    </source>
</evidence>
<evidence type="ECO:0000313" key="4">
    <source>
        <dbReference type="EMBL" id="WGL56545.1"/>
    </source>
</evidence>
<evidence type="ECO:0000313" key="3">
    <source>
        <dbReference type="EMBL" id="QGH28485.1"/>
    </source>
</evidence>
<organism evidence="4 6">
    <name type="scientific">Kluyvera intermedia</name>
    <name type="common">Enterobacter intermedius</name>
    <dbReference type="NCBI Taxonomy" id="61648"/>
    <lineage>
        <taxon>Bacteria</taxon>
        <taxon>Pseudomonadati</taxon>
        <taxon>Pseudomonadota</taxon>
        <taxon>Gammaproteobacteria</taxon>
        <taxon>Enterobacterales</taxon>
        <taxon>Enterobacteriaceae</taxon>
        <taxon>Kluyvera</taxon>
    </lineage>
</organism>
<evidence type="ECO:0000313" key="6">
    <source>
        <dbReference type="Proteomes" id="UP001177527"/>
    </source>
</evidence>
<feature type="transmembrane region" description="Helical" evidence="1">
    <location>
        <begin position="20"/>
        <end position="40"/>
    </location>
</feature>